<organism evidence="2 3">
    <name type="scientific">Loktanella atrilutea</name>
    <dbReference type="NCBI Taxonomy" id="366533"/>
    <lineage>
        <taxon>Bacteria</taxon>
        <taxon>Pseudomonadati</taxon>
        <taxon>Pseudomonadota</taxon>
        <taxon>Alphaproteobacteria</taxon>
        <taxon>Rhodobacterales</taxon>
        <taxon>Roseobacteraceae</taxon>
        <taxon>Loktanella</taxon>
    </lineage>
</organism>
<feature type="transmembrane region" description="Helical" evidence="1">
    <location>
        <begin position="38"/>
        <end position="59"/>
    </location>
</feature>
<protein>
    <submittedName>
        <fullName evidence="2">Uncharacterized protein</fullName>
    </submittedName>
</protein>
<dbReference type="STRING" id="366533.SAMN05444339_11236"/>
<evidence type="ECO:0000313" key="3">
    <source>
        <dbReference type="Proteomes" id="UP000183987"/>
    </source>
</evidence>
<feature type="transmembrane region" description="Helical" evidence="1">
    <location>
        <begin position="100"/>
        <end position="121"/>
    </location>
</feature>
<dbReference type="RefSeq" id="WP_072858587.1">
    <property type="nucleotide sequence ID" value="NZ_FQUE01000012.1"/>
</dbReference>
<keyword evidence="3" id="KW-1185">Reference proteome</keyword>
<proteinExistence type="predicted"/>
<name>A0A1M5EC38_LOKAT</name>
<dbReference type="Proteomes" id="UP000183987">
    <property type="component" value="Unassembled WGS sequence"/>
</dbReference>
<keyword evidence="1" id="KW-0812">Transmembrane</keyword>
<evidence type="ECO:0000313" key="2">
    <source>
        <dbReference type="EMBL" id="SHF76809.1"/>
    </source>
</evidence>
<keyword evidence="1" id="KW-1133">Transmembrane helix</keyword>
<sequence>MSRRSVYTSVTMFALLASSGFGSTLKPAAGGQYPIAMTHWELLILVISTAMAIITVPVARALPLLFRIDHETDGRTRFGRCRADLLHFTFAQKIMKQFSYLLPLLAGCTCASLASTMTPIMTITMRIGGQPATGIRSRRNTGPSNLKLLIPDYPARTHMLRASYLFCKYEGPSAT</sequence>
<dbReference type="EMBL" id="FQUE01000012">
    <property type="protein sequence ID" value="SHF76809.1"/>
    <property type="molecule type" value="Genomic_DNA"/>
</dbReference>
<dbReference type="AlphaFoldDB" id="A0A1M5EC38"/>
<evidence type="ECO:0000256" key="1">
    <source>
        <dbReference type="SAM" id="Phobius"/>
    </source>
</evidence>
<reference evidence="3" key="1">
    <citation type="submission" date="2016-11" db="EMBL/GenBank/DDBJ databases">
        <authorList>
            <person name="Varghese N."/>
            <person name="Submissions S."/>
        </authorList>
    </citation>
    <scope>NUCLEOTIDE SEQUENCE [LARGE SCALE GENOMIC DNA]</scope>
    <source>
        <strain evidence="3">DSM 29326</strain>
    </source>
</reference>
<accession>A0A1M5EC38</accession>
<gene>
    <name evidence="2" type="ORF">SAMN05444339_11236</name>
</gene>
<keyword evidence="1" id="KW-0472">Membrane</keyword>